<dbReference type="EMBL" id="OQ326496">
    <property type="protein sequence ID" value="WDQ45443.1"/>
    <property type="molecule type" value="Genomic_DNA"/>
</dbReference>
<proteinExistence type="predicted"/>
<protein>
    <submittedName>
        <fullName evidence="1">Uncharacterized protein</fullName>
    </submittedName>
</protein>
<sequence>MSNLKTWNGKPVWKWYSTLDKNGNKVAKIFYVDGTTEIVKGGNACLLPWSSDKFYKSLSGLYASH</sequence>
<name>A0AAT9TR96_9CAUD</name>
<evidence type="ECO:0000313" key="1">
    <source>
        <dbReference type="EMBL" id="WDQ45443.1"/>
    </source>
</evidence>
<reference evidence="1" key="2">
    <citation type="journal article" date="2024" name="Heliyon">
        <title>Complete genome sequence of the novel virulent phage PMBT24 infecting Enterocloster bolteae from the human gut.</title>
        <authorList>
            <person name="Sprotte S."/>
            <person name="Brinks E."/>
            <person name="Neve H."/>
            <person name="Franz C.M.A.P."/>
        </authorList>
    </citation>
    <scope>NUCLEOTIDE SEQUENCE</scope>
</reference>
<organism evidence="1">
    <name type="scientific">Enterocloster phage PMBT24</name>
    <dbReference type="NCBI Taxonomy" id="3025413"/>
    <lineage>
        <taxon>Viruses</taxon>
        <taxon>Duplodnaviria</taxon>
        <taxon>Heunggongvirae</taxon>
        <taxon>Uroviricota</taxon>
        <taxon>Caudoviricetes</taxon>
    </lineage>
</organism>
<reference evidence="1" key="1">
    <citation type="submission" date="2023-01" db="EMBL/GenBank/DDBJ databases">
        <authorList>
            <person name="Sprotte S."/>
            <person name="Brinks E."/>
        </authorList>
    </citation>
    <scope>NUCLEOTIDE SEQUENCE</scope>
</reference>
<accession>A0AAT9TR96</accession>